<keyword evidence="13" id="KW-1185">Reference proteome</keyword>
<sequence length="475" mass="53135">MKMNLKWLTAVYCTKNFFIYGGSLASFLQLGGVGLTPPKLNQGLEEIKEIKHKLEEMEMEMKMKKGGVQLGELVCMFISSTDDPLTRLDRKKKSYNCSMDLPKNNVDEWDIEMGMGTCAEKDITEPVGSDSGPVIKYLLKDIDLATNGLTYDNLIWSGKTGKVFDGFLNDGSRVAVQNFSTSLGVKGFGEEAEAMCLIRHKNLVKIIGYCDEGIYRMLVYEHVENGNLNHWLHQNKEYPSPLSWNIRLHIIKGIANGLAYLHQDMKPAVVHPDLKSINILLDENWNPKITNFAMARLLSPAIAPSTRMHACSYHARRTRVVDHVYSFGILIMEIISGKTTTFSTTTVTEIEENLVHWIKCKFYKRKFGEILDPRLPEFPSQMEMIEQIVGIALECVDSEVHERPKMGKIIQTLEKSIEKIQTSPLSDAAGGLGLRSQATVGLGSSVPGRGGLGSENLGRRWPGIGEPRPTVAWVL</sequence>
<proteinExistence type="predicted"/>
<keyword evidence="6" id="KW-0547">Nucleotide-binding</keyword>
<evidence type="ECO:0000256" key="2">
    <source>
        <dbReference type="ARBA" id="ARBA00012513"/>
    </source>
</evidence>
<keyword evidence="4" id="KW-0808">Transferase</keyword>
<keyword evidence="8" id="KW-0067">ATP-binding</keyword>
<dbReference type="InterPro" id="IPR008271">
    <property type="entry name" value="Ser/Thr_kinase_AS"/>
</dbReference>
<evidence type="ECO:0000313" key="13">
    <source>
        <dbReference type="Proteomes" id="UP001291926"/>
    </source>
</evidence>
<evidence type="ECO:0000256" key="5">
    <source>
        <dbReference type="ARBA" id="ARBA00022692"/>
    </source>
</evidence>
<dbReference type="Proteomes" id="UP001291926">
    <property type="component" value="Unassembled WGS sequence"/>
</dbReference>
<dbReference type="InterPro" id="IPR001245">
    <property type="entry name" value="Ser-Thr/Tyr_kinase_cat_dom"/>
</dbReference>
<keyword evidence="7" id="KW-0418">Kinase</keyword>
<gene>
    <name evidence="12" type="ORF">RD792_013813</name>
</gene>
<dbReference type="PROSITE" id="PS50011">
    <property type="entry name" value="PROTEIN_KINASE_DOM"/>
    <property type="match status" value="1"/>
</dbReference>
<accession>A0ABR0CW26</accession>
<keyword evidence="5" id="KW-0812">Transmembrane</keyword>
<protein>
    <recommendedName>
        <fullName evidence="2">non-specific serine/threonine protein kinase</fullName>
        <ecNumber evidence="2">2.7.11.1</ecNumber>
    </recommendedName>
</protein>
<keyword evidence="3" id="KW-0597">Phosphoprotein</keyword>
<evidence type="ECO:0000313" key="12">
    <source>
        <dbReference type="EMBL" id="KAK4480731.1"/>
    </source>
</evidence>
<dbReference type="Gene3D" id="1.10.510.10">
    <property type="entry name" value="Transferase(Phosphotransferase) domain 1"/>
    <property type="match status" value="1"/>
</dbReference>
<comment type="subcellular location">
    <subcellularLocation>
        <location evidence="1">Membrane</location>
        <topology evidence="1">Single-pass membrane protein</topology>
    </subcellularLocation>
</comment>
<evidence type="ECO:0000256" key="3">
    <source>
        <dbReference type="ARBA" id="ARBA00022553"/>
    </source>
</evidence>
<evidence type="ECO:0000256" key="7">
    <source>
        <dbReference type="ARBA" id="ARBA00022777"/>
    </source>
</evidence>
<dbReference type="InterPro" id="IPR052232">
    <property type="entry name" value="RLK_Ser/Thr-Kinase"/>
</dbReference>
<evidence type="ECO:0000256" key="4">
    <source>
        <dbReference type="ARBA" id="ARBA00022679"/>
    </source>
</evidence>
<evidence type="ECO:0000256" key="9">
    <source>
        <dbReference type="ARBA" id="ARBA00022989"/>
    </source>
</evidence>
<evidence type="ECO:0000259" key="11">
    <source>
        <dbReference type="PROSITE" id="PS50011"/>
    </source>
</evidence>
<evidence type="ECO:0000256" key="10">
    <source>
        <dbReference type="ARBA" id="ARBA00023136"/>
    </source>
</evidence>
<dbReference type="EMBL" id="JAYDYQ010002686">
    <property type="protein sequence ID" value="KAK4480731.1"/>
    <property type="molecule type" value="Genomic_DNA"/>
</dbReference>
<name>A0ABR0CW26_9LAMI</name>
<evidence type="ECO:0000256" key="6">
    <source>
        <dbReference type="ARBA" id="ARBA00022741"/>
    </source>
</evidence>
<dbReference type="Gene3D" id="3.30.200.20">
    <property type="entry name" value="Phosphorylase Kinase, domain 1"/>
    <property type="match status" value="1"/>
</dbReference>
<dbReference type="PROSITE" id="PS00108">
    <property type="entry name" value="PROTEIN_KINASE_ST"/>
    <property type="match status" value="1"/>
</dbReference>
<dbReference type="InterPro" id="IPR011009">
    <property type="entry name" value="Kinase-like_dom_sf"/>
</dbReference>
<keyword evidence="9" id="KW-1133">Transmembrane helix</keyword>
<dbReference type="EC" id="2.7.11.1" evidence="2"/>
<dbReference type="Pfam" id="PF07714">
    <property type="entry name" value="PK_Tyr_Ser-Thr"/>
    <property type="match status" value="1"/>
</dbReference>
<dbReference type="PANTHER" id="PTHR47984">
    <property type="entry name" value="OS01G0323000 PROTEIN"/>
    <property type="match status" value="1"/>
</dbReference>
<dbReference type="InterPro" id="IPR000719">
    <property type="entry name" value="Prot_kinase_dom"/>
</dbReference>
<dbReference type="SMART" id="SM00220">
    <property type="entry name" value="S_TKc"/>
    <property type="match status" value="1"/>
</dbReference>
<evidence type="ECO:0000256" key="8">
    <source>
        <dbReference type="ARBA" id="ARBA00022840"/>
    </source>
</evidence>
<organism evidence="12 13">
    <name type="scientific">Penstemon davidsonii</name>
    <dbReference type="NCBI Taxonomy" id="160366"/>
    <lineage>
        <taxon>Eukaryota</taxon>
        <taxon>Viridiplantae</taxon>
        <taxon>Streptophyta</taxon>
        <taxon>Embryophyta</taxon>
        <taxon>Tracheophyta</taxon>
        <taxon>Spermatophyta</taxon>
        <taxon>Magnoliopsida</taxon>
        <taxon>eudicotyledons</taxon>
        <taxon>Gunneridae</taxon>
        <taxon>Pentapetalae</taxon>
        <taxon>asterids</taxon>
        <taxon>lamiids</taxon>
        <taxon>Lamiales</taxon>
        <taxon>Plantaginaceae</taxon>
        <taxon>Cheloneae</taxon>
        <taxon>Penstemon</taxon>
    </lineage>
</organism>
<dbReference type="SUPFAM" id="SSF56112">
    <property type="entry name" value="Protein kinase-like (PK-like)"/>
    <property type="match status" value="1"/>
</dbReference>
<comment type="caution">
    <text evidence="12">The sequence shown here is derived from an EMBL/GenBank/DDBJ whole genome shotgun (WGS) entry which is preliminary data.</text>
</comment>
<keyword evidence="10" id="KW-0472">Membrane</keyword>
<feature type="domain" description="Protein kinase" evidence="11">
    <location>
        <begin position="149"/>
        <end position="417"/>
    </location>
</feature>
<dbReference type="PANTHER" id="PTHR47984:SF39">
    <property type="entry name" value="PROTEIN KINASE DOMAIN-CONTAINING PROTEIN"/>
    <property type="match status" value="1"/>
</dbReference>
<evidence type="ECO:0000256" key="1">
    <source>
        <dbReference type="ARBA" id="ARBA00004167"/>
    </source>
</evidence>
<reference evidence="12 13" key="1">
    <citation type="journal article" date="2023" name="bioRxiv">
        <title>Genome report: Whole genome sequence and annotation of Penstemon davidsonii.</title>
        <authorList>
            <person name="Ostevik K.L."/>
            <person name="Alabady M."/>
            <person name="Zhang M."/>
            <person name="Rausher M.D."/>
        </authorList>
    </citation>
    <scope>NUCLEOTIDE SEQUENCE [LARGE SCALE GENOMIC DNA]</scope>
    <source>
        <strain evidence="12">DNT005</strain>
        <tissue evidence="12">Whole leaf</tissue>
    </source>
</reference>